<dbReference type="GO" id="GO:0002183">
    <property type="term" value="P:cytoplasmic translational initiation"/>
    <property type="evidence" value="ECO:0007669"/>
    <property type="project" value="TreeGrafter"/>
</dbReference>
<dbReference type="GO" id="GO:0005852">
    <property type="term" value="C:eukaryotic translation initiation factor 3 complex"/>
    <property type="evidence" value="ECO:0007669"/>
    <property type="project" value="TreeGrafter"/>
</dbReference>
<sequence>MAAAFSDDFTRAHGGRCFFVDVNDAATVIARVRPEADRQPFVQQLVDKARTAVPPQPEQPAGDDADDEEHEQRKPVETDEHRQAKRAVVADLVASLDGVRLEATDKEFEGLANLVLSLVLALYPATDAEYPALVRNLAAALSRVNPDKPQQANPSLSARYSALATLFNALPLADPTSDALRLDLLLQLVAFAATNDDLAVIAPALDKLEQWLADWGFGPGSDGEERGHEAVQHVVDALVAKGAAADAARARALLLAHLAASPSTSSGASPSSSPAAAGLASTLVALSLAAPDVYDFHALTPARYPALAALPAPLAALLSTFQQPSSSSSSSTSSSSTPSVPTDALESVPAVPLDQAQLEKKLRLARLAELCSGRVGQSVAYAEVAQAVGISAQGDDATEEVETWVIDAIRASLLQGRLSQPTQTLHVSRASPVQAFTTEHWYVVHQRLEGWADSLRRIRSSVDRGLGAGSAGQGAQEVVGAGKKDDEAQQ</sequence>
<feature type="region of interest" description="Disordered" evidence="2">
    <location>
        <begin position="46"/>
        <end position="83"/>
    </location>
</feature>
<evidence type="ECO:0000313" key="5">
    <source>
        <dbReference type="Proteomes" id="UP001342314"/>
    </source>
</evidence>
<dbReference type="InterPro" id="IPR045237">
    <property type="entry name" value="COPS7/eIF3m"/>
</dbReference>
<dbReference type="PANTHER" id="PTHR15350">
    <property type="entry name" value="COP9 SIGNALOSOME COMPLEX SUBUNIT 7/DENDRITIC CELL PROTEIN GA17"/>
    <property type="match status" value="1"/>
</dbReference>
<dbReference type="PROSITE" id="PS50250">
    <property type="entry name" value="PCI"/>
    <property type="match status" value="1"/>
</dbReference>
<dbReference type="Proteomes" id="UP001342314">
    <property type="component" value="Unassembled WGS sequence"/>
</dbReference>
<dbReference type="PANTHER" id="PTHR15350:SF2">
    <property type="entry name" value="EUKARYOTIC TRANSLATION INITIATION FACTOR 3 SUBUNIT M"/>
    <property type="match status" value="1"/>
</dbReference>
<organism evidence="4 5">
    <name type="scientific">Rhodotorula paludigena</name>
    <dbReference type="NCBI Taxonomy" id="86838"/>
    <lineage>
        <taxon>Eukaryota</taxon>
        <taxon>Fungi</taxon>
        <taxon>Dikarya</taxon>
        <taxon>Basidiomycota</taxon>
        <taxon>Pucciniomycotina</taxon>
        <taxon>Microbotryomycetes</taxon>
        <taxon>Sporidiobolales</taxon>
        <taxon>Sporidiobolaceae</taxon>
        <taxon>Rhodotorula</taxon>
    </lineage>
</organism>
<dbReference type="AlphaFoldDB" id="A0AAV5GEK1"/>
<gene>
    <name evidence="4" type="ORF">Rhopal_001145-T1</name>
</gene>
<dbReference type="Pfam" id="PF01399">
    <property type="entry name" value="PCI"/>
    <property type="match status" value="1"/>
</dbReference>
<evidence type="ECO:0000256" key="1">
    <source>
        <dbReference type="ARBA" id="ARBA00008482"/>
    </source>
</evidence>
<feature type="compositionally biased region" description="Low complexity" evidence="2">
    <location>
        <begin position="325"/>
        <end position="339"/>
    </location>
</feature>
<proteinExistence type="inferred from homology"/>
<keyword evidence="5" id="KW-1185">Reference proteome</keyword>
<name>A0AAV5GEK1_9BASI</name>
<comment type="similarity">
    <text evidence="1">Belongs to the CSN7/EIF3M family. CSN7 subfamily.</text>
</comment>
<feature type="region of interest" description="Disordered" evidence="2">
    <location>
        <begin position="464"/>
        <end position="490"/>
    </location>
</feature>
<reference evidence="4 5" key="1">
    <citation type="submission" date="2021-12" db="EMBL/GenBank/DDBJ databases">
        <title>High titer production of polyol ester of fatty acids by Rhodotorula paludigena BS15 towards product separation-free biomass refinery.</title>
        <authorList>
            <person name="Mano J."/>
            <person name="Ono H."/>
            <person name="Tanaka T."/>
            <person name="Naito K."/>
            <person name="Sushida H."/>
            <person name="Ike M."/>
            <person name="Tokuyasu K."/>
            <person name="Kitaoka M."/>
        </authorList>
    </citation>
    <scope>NUCLEOTIDE SEQUENCE [LARGE SCALE GENOMIC DNA]</scope>
    <source>
        <strain evidence="4 5">BS15</strain>
    </source>
</reference>
<dbReference type="InterPro" id="IPR000717">
    <property type="entry name" value="PCI_dom"/>
</dbReference>
<feature type="region of interest" description="Disordered" evidence="2">
    <location>
        <begin position="325"/>
        <end position="345"/>
    </location>
</feature>
<evidence type="ECO:0000256" key="2">
    <source>
        <dbReference type="SAM" id="MobiDB-lite"/>
    </source>
</evidence>
<evidence type="ECO:0000313" key="4">
    <source>
        <dbReference type="EMBL" id="GJN88180.1"/>
    </source>
</evidence>
<feature type="compositionally biased region" description="Basic and acidic residues" evidence="2">
    <location>
        <begin position="70"/>
        <end position="82"/>
    </location>
</feature>
<dbReference type="EMBL" id="BQKY01000002">
    <property type="protein sequence ID" value="GJN88180.1"/>
    <property type="molecule type" value="Genomic_DNA"/>
</dbReference>
<evidence type="ECO:0000259" key="3">
    <source>
        <dbReference type="PROSITE" id="PS50250"/>
    </source>
</evidence>
<feature type="domain" description="PCI" evidence="3">
    <location>
        <begin position="249"/>
        <end position="432"/>
    </location>
</feature>
<protein>
    <recommendedName>
        <fullName evidence="3">PCI domain-containing protein</fullName>
    </recommendedName>
</protein>
<accession>A0AAV5GEK1</accession>
<comment type="caution">
    <text evidence="4">The sequence shown here is derived from an EMBL/GenBank/DDBJ whole genome shotgun (WGS) entry which is preliminary data.</text>
</comment>